<dbReference type="SUPFAM" id="SSF47986">
    <property type="entry name" value="DEATH domain"/>
    <property type="match status" value="1"/>
</dbReference>
<feature type="compositionally biased region" description="Polar residues" evidence="1">
    <location>
        <begin position="282"/>
        <end position="292"/>
    </location>
</feature>
<dbReference type="RefSeq" id="XP_020641831.2">
    <property type="nucleotide sequence ID" value="XM_020786172.2"/>
</dbReference>
<protein>
    <submittedName>
        <fullName evidence="4">Death domain-containing protein 1 isoform X1</fullName>
    </submittedName>
</protein>
<dbReference type="Pfam" id="PF00531">
    <property type="entry name" value="Death"/>
    <property type="match status" value="1"/>
</dbReference>
<evidence type="ECO:0000259" key="2">
    <source>
        <dbReference type="PROSITE" id="PS50017"/>
    </source>
</evidence>
<evidence type="ECO:0000313" key="4">
    <source>
        <dbReference type="RefSeq" id="XP_020641831.2"/>
    </source>
</evidence>
<sequence length="1033" mass="116366">MERRVGRPSQDASWGGKGYGRESPLRGKAREGLLQVRQGQGVRLFPGPIFPKQCFSAFAISSRSGGKTYFKNCSSCERKEHRSEMEAAEAIVHPAEILEQIWQHNLSLENAFLNSEGNKNIAEYIPKLIPPLLHLVKTLRYQLEQTANILQNTSHLLTTLHGKGCKQVSSPEEGSLADWLLGLSKHILDSVGYLGESQKGLLEMSCTKADTVEKAPCIFGKSDASKEKVKGSVQLNVPVNQPFYKPLSMKEGSQPQLMEDEVVESETIISLHEEISSEEQRSSVLVKNGNKNTPDKAGRGPNKDNERSDNSIKSSEYIGLEDIPGNNGNNVVVSRELEAHRINCLQILPHQEQQTKIKEIQEQGENDNHWLIEKPEKCSNLSQDKSSGITQCDQECSTMLKDVPQATSTDLPTSNLKEEDHGNDWIYKEFLVEVNGESEPEVACSVTAPCSVLKNLIIKIVNDLSSLVVDDSEELVSNVVSAEPPQDGQPIVSPIIIAIPFTSRYRGMYRDIMVKVTDTNFQSCYLAPISLEGHQGNFKGTFAEVKTCQLGIFSVVSCLKKETFTIPKKGILRKLSMDPRISFSCPPSTFNSRVTMHLKVQPVEPSAISLLKTKNEMYHSVVSTSPLVHLQHPSSKPFNKSVTVILPCPPNQEKKTEGDEADHGRVSSASLHRVTAMHHFRVMSASPRKHGENLNESLTLLGYRNKEEEWSSLDNITVRNAQNGLVSFELDEPLDKFIILRLSSAMDNTHLVEFIQNLEEVIYNAMVKVVLYHKKEDPYTILIEIFLSKELNLELQSLHEEGYCGPPEPSQPFKMREGEQVHFRFSGNIFASDDGTDFGKTYKLTFHAQRKPRLVLKIKEIDEFGNYSSPHYKGTVLCYIVNKETIAKNLEQPLSLDDFQHQPPVCKLVLTLPKKEKLIKRPQSTKRISADFSEALWDNLLSWLSQELSEDEASCLALCLPLHRSTLQLIKLKCPDNLSAQIYELLCFWKRNLPRSADKLQLLSRYLSKTGRGDLVEELRFQWENKIFERRTC</sequence>
<dbReference type="InterPro" id="IPR011029">
    <property type="entry name" value="DEATH-like_dom_sf"/>
</dbReference>
<gene>
    <name evidence="4" type="primary">DTHD1</name>
</gene>
<feature type="domain" description="Death" evidence="2">
    <location>
        <begin position="956"/>
        <end position="1020"/>
    </location>
</feature>
<feature type="compositionally biased region" description="Basic and acidic residues" evidence="1">
    <location>
        <begin position="293"/>
        <end position="310"/>
    </location>
</feature>
<feature type="region of interest" description="Disordered" evidence="1">
    <location>
        <begin position="279"/>
        <end position="327"/>
    </location>
</feature>
<dbReference type="Gene3D" id="1.10.533.10">
    <property type="entry name" value="Death Domain, Fas"/>
    <property type="match status" value="1"/>
</dbReference>
<name>A0A6J0SZL5_9SAUR</name>
<dbReference type="AlphaFoldDB" id="A0A6J0SZL5"/>
<evidence type="ECO:0000313" key="3">
    <source>
        <dbReference type="Proteomes" id="UP001652642"/>
    </source>
</evidence>
<dbReference type="OrthoDB" id="6118651at2759"/>
<organism evidence="3 4">
    <name type="scientific">Pogona vitticeps</name>
    <name type="common">central bearded dragon</name>
    <dbReference type="NCBI Taxonomy" id="103695"/>
    <lineage>
        <taxon>Eukaryota</taxon>
        <taxon>Metazoa</taxon>
        <taxon>Chordata</taxon>
        <taxon>Craniata</taxon>
        <taxon>Vertebrata</taxon>
        <taxon>Euteleostomi</taxon>
        <taxon>Lepidosauria</taxon>
        <taxon>Squamata</taxon>
        <taxon>Bifurcata</taxon>
        <taxon>Unidentata</taxon>
        <taxon>Episquamata</taxon>
        <taxon>Toxicofera</taxon>
        <taxon>Iguania</taxon>
        <taxon>Acrodonta</taxon>
        <taxon>Agamidae</taxon>
        <taxon>Amphibolurinae</taxon>
        <taxon>Pogona</taxon>
    </lineage>
</organism>
<evidence type="ECO:0000256" key="1">
    <source>
        <dbReference type="SAM" id="MobiDB-lite"/>
    </source>
</evidence>
<dbReference type="InParanoid" id="A0A6J0SZL5"/>
<dbReference type="PANTHER" id="PTHR28336">
    <property type="entry name" value="BA1-643"/>
    <property type="match status" value="1"/>
</dbReference>
<dbReference type="GeneID" id="110075200"/>
<proteinExistence type="predicted"/>
<dbReference type="PROSITE" id="PS50017">
    <property type="entry name" value="DEATH_DOMAIN"/>
    <property type="match status" value="1"/>
</dbReference>
<dbReference type="CTD" id="401124"/>
<dbReference type="Gene3D" id="2.60.220.30">
    <property type="match status" value="1"/>
</dbReference>
<dbReference type="PANTHER" id="PTHR28336:SF4">
    <property type="entry name" value="DEATH DOMAIN-CONTAINING PROTEIN 1"/>
    <property type="match status" value="1"/>
</dbReference>
<reference evidence="4" key="1">
    <citation type="submission" date="2025-08" db="UniProtKB">
        <authorList>
            <consortium name="RefSeq"/>
        </authorList>
    </citation>
    <scope>IDENTIFICATION</scope>
</reference>
<dbReference type="GO" id="GO:0007165">
    <property type="term" value="P:signal transduction"/>
    <property type="evidence" value="ECO:0007669"/>
    <property type="project" value="InterPro"/>
</dbReference>
<dbReference type="KEGG" id="pvt:110075200"/>
<accession>A0A6J0SZL5</accession>
<dbReference type="Proteomes" id="UP001652642">
    <property type="component" value="Chromosome 5"/>
</dbReference>
<dbReference type="InterPro" id="IPR000488">
    <property type="entry name" value="Death_dom"/>
</dbReference>
<feature type="region of interest" description="Disordered" evidence="1">
    <location>
        <begin position="1"/>
        <end position="24"/>
    </location>
</feature>
<keyword evidence="3" id="KW-1185">Reference proteome</keyword>